<keyword evidence="2" id="KW-0677">Repeat</keyword>
<feature type="region of interest" description="Disordered" evidence="3">
    <location>
        <begin position="177"/>
        <end position="241"/>
    </location>
</feature>
<keyword evidence="4" id="KW-0472">Membrane</keyword>
<keyword evidence="4" id="KW-1133">Transmembrane helix</keyword>
<reference evidence="5 6" key="1">
    <citation type="journal article" date="2018" name="Elife">
        <title>Firefly genomes illuminate parallel origins of bioluminescence in beetles.</title>
        <authorList>
            <person name="Fallon T.R."/>
            <person name="Lower S.E."/>
            <person name="Chang C.H."/>
            <person name="Bessho-Uehara M."/>
            <person name="Martin G.J."/>
            <person name="Bewick A.J."/>
            <person name="Behringer M."/>
            <person name="Debat H.J."/>
            <person name="Wong I."/>
            <person name="Day J.C."/>
            <person name="Suvorov A."/>
            <person name="Silva C.J."/>
            <person name="Stanger-Hall K.F."/>
            <person name="Hall D.W."/>
            <person name="Schmitz R.J."/>
            <person name="Nelson D.R."/>
            <person name="Lewis S.M."/>
            <person name="Shigenobu S."/>
            <person name="Bybee S.M."/>
            <person name="Larracuente A.M."/>
            <person name="Oba Y."/>
            <person name="Weng J.K."/>
        </authorList>
    </citation>
    <scope>NUCLEOTIDE SEQUENCE [LARGE SCALE GENOMIC DNA]</scope>
    <source>
        <strain evidence="5">1611_PpyrPB1</strain>
        <tissue evidence="5">Whole body</tissue>
    </source>
</reference>
<evidence type="ECO:0000256" key="1">
    <source>
        <dbReference type="ARBA" id="ARBA00022614"/>
    </source>
</evidence>
<dbReference type="InterPro" id="IPR001611">
    <property type="entry name" value="Leu-rich_rpt"/>
</dbReference>
<evidence type="ECO:0000256" key="3">
    <source>
        <dbReference type="SAM" id="MobiDB-lite"/>
    </source>
</evidence>
<dbReference type="PANTHER" id="PTHR48051:SF42">
    <property type="entry name" value="LEUCINE-RICH REPEAT-CONTAINING PROTEIN 18-LIKE"/>
    <property type="match status" value="1"/>
</dbReference>
<sequence length="362" mass="40843">MGIITKFVVEYIPPSEQQAMSPSAKKLNVRDKVEDGEMDLSMLDLQEVPIKEIISIKKVHTLDLSNNHISSLPTNFSTLHCLTKLDLSKNKLTELPDNFGDLVKLKHLDLYRNQLQHLPLNFSKLRALRWLDLKDNPLVPAIANIAGPCLETKQCQDCARNIVAFYTKLEQKVEHEKNLREEQRQKNLQANMEKSKKEKAKKPKKEKLAPVKDVAQAATVTKSAEKSSNSKKNSSKNKKHTKPSVFTSIKRFFAISFLLLLTMFVLTAAKIEFMKSLEDKAVEIWYSGVDRLPNNLQGIGLEVGRTIKLLHDFTAKGVVSVSGYVNELGNNHSVNVILTEMSQVFKNATLTASKIYLKVFGK</sequence>
<dbReference type="InterPro" id="IPR032675">
    <property type="entry name" value="LRR_dom_sf"/>
</dbReference>
<dbReference type="AlphaFoldDB" id="A0A5N4AES6"/>
<dbReference type="Pfam" id="PF13855">
    <property type="entry name" value="LRR_8"/>
    <property type="match status" value="1"/>
</dbReference>
<proteinExistence type="predicted"/>
<feature type="transmembrane region" description="Helical" evidence="4">
    <location>
        <begin position="252"/>
        <end position="271"/>
    </location>
</feature>
<dbReference type="PANTHER" id="PTHR48051">
    <property type="match status" value="1"/>
</dbReference>
<evidence type="ECO:0000256" key="4">
    <source>
        <dbReference type="SAM" id="Phobius"/>
    </source>
</evidence>
<comment type="caution">
    <text evidence="5">The sequence shown here is derived from an EMBL/GenBank/DDBJ whole genome shotgun (WGS) entry which is preliminary data.</text>
</comment>
<dbReference type="Proteomes" id="UP000327044">
    <property type="component" value="Unassembled WGS sequence"/>
</dbReference>
<dbReference type="SUPFAM" id="SSF52058">
    <property type="entry name" value="L domain-like"/>
    <property type="match status" value="1"/>
</dbReference>
<evidence type="ECO:0000313" key="6">
    <source>
        <dbReference type="Proteomes" id="UP000327044"/>
    </source>
</evidence>
<organism evidence="5 6">
    <name type="scientific">Photinus pyralis</name>
    <name type="common">Common eastern firefly</name>
    <name type="synonym">Lampyris pyralis</name>
    <dbReference type="NCBI Taxonomy" id="7054"/>
    <lineage>
        <taxon>Eukaryota</taxon>
        <taxon>Metazoa</taxon>
        <taxon>Ecdysozoa</taxon>
        <taxon>Arthropoda</taxon>
        <taxon>Hexapoda</taxon>
        <taxon>Insecta</taxon>
        <taxon>Pterygota</taxon>
        <taxon>Neoptera</taxon>
        <taxon>Endopterygota</taxon>
        <taxon>Coleoptera</taxon>
        <taxon>Polyphaga</taxon>
        <taxon>Elateriformia</taxon>
        <taxon>Elateroidea</taxon>
        <taxon>Lampyridae</taxon>
        <taxon>Lampyrinae</taxon>
        <taxon>Photinus</taxon>
    </lineage>
</organism>
<dbReference type="Gene3D" id="3.80.10.10">
    <property type="entry name" value="Ribonuclease Inhibitor"/>
    <property type="match status" value="1"/>
</dbReference>
<evidence type="ECO:0008006" key="7">
    <source>
        <dbReference type="Google" id="ProtNLM"/>
    </source>
</evidence>
<dbReference type="Pfam" id="PF00560">
    <property type="entry name" value="LRR_1"/>
    <property type="match status" value="1"/>
</dbReference>
<dbReference type="PROSITE" id="PS51450">
    <property type="entry name" value="LRR"/>
    <property type="match status" value="3"/>
</dbReference>
<evidence type="ECO:0000256" key="2">
    <source>
        <dbReference type="ARBA" id="ARBA00022737"/>
    </source>
</evidence>
<protein>
    <recommendedName>
        <fullName evidence="7">Leucine-rich repeat-containing protein 59</fullName>
    </recommendedName>
</protein>
<dbReference type="InParanoid" id="A0A5N4AES6"/>
<dbReference type="EMBL" id="VVIM01000007">
    <property type="protein sequence ID" value="KAB0795837.1"/>
    <property type="molecule type" value="Genomic_DNA"/>
</dbReference>
<dbReference type="GO" id="GO:0005737">
    <property type="term" value="C:cytoplasm"/>
    <property type="evidence" value="ECO:0007669"/>
    <property type="project" value="TreeGrafter"/>
</dbReference>
<evidence type="ECO:0000313" key="5">
    <source>
        <dbReference type="EMBL" id="KAB0795837.1"/>
    </source>
</evidence>
<keyword evidence="6" id="KW-1185">Reference proteome</keyword>
<keyword evidence="4" id="KW-0812">Transmembrane</keyword>
<dbReference type="SMART" id="SM00369">
    <property type="entry name" value="LRR_TYP"/>
    <property type="match status" value="3"/>
</dbReference>
<dbReference type="InterPro" id="IPR050216">
    <property type="entry name" value="LRR_domain-containing"/>
</dbReference>
<keyword evidence="1" id="KW-0433">Leucine-rich repeat</keyword>
<gene>
    <name evidence="5" type="ORF">PPYR_09898</name>
</gene>
<name>A0A5N4AES6_PHOPY</name>
<accession>A0A5N4AES6</accession>
<dbReference type="InterPro" id="IPR003591">
    <property type="entry name" value="Leu-rich_rpt_typical-subtyp"/>
</dbReference>